<dbReference type="OMA" id="IHPATCL"/>
<reference evidence="4 5" key="1">
    <citation type="journal article" date="2010" name="Cell">
        <title>The genome of Naegleria gruberi illuminates early eukaryotic versatility.</title>
        <authorList>
            <person name="Fritz-Laylin L.K."/>
            <person name="Prochnik S.E."/>
            <person name="Ginger M.L."/>
            <person name="Dacks J.B."/>
            <person name="Carpenter M.L."/>
            <person name="Field M.C."/>
            <person name="Kuo A."/>
            <person name="Paredez A."/>
            <person name="Chapman J."/>
            <person name="Pham J."/>
            <person name="Shu S."/>
            <person name="Neupane R."/>
            <person name="Cipriano M."/>
            <person name="Mancuso J."/>
            <person name="Tu H."/>
            <person name="Salamov A."/>
            <person name="Lindquist E."/>
            <person name="Shapiro H."/>
            <person name="Lucas S."/>
            <person name="Grigoriev I.V."/>
            <person name="Cande W.Z."/>
            <person name="Fulton C."/>
            <person name="Rokhsar D.S."/>
            <person name="Dawson S.C."/>
        </authorList>
    </citation>
    <scope>NUCLEOTIDE SEQUENCE [LARGE SCALE GENOMIC DNA]</scope>
    <source>
        <strain evidence="4 5">NEG-M</strain>
    </source>
</reference>
<proteinExistence type="inferred from homology"/>
<keyword evidence="4" id="KW-0413">Isomerase</keyword>
<accession>D2VIC9</accession>
<dbReference type="STRING" id="5762.D2VIC9"/>
<keyword evidence="1" id="KW-0560">Oxidoreductase</keyword>
<sequence>MKVCVTGATGFIASHLIYQLLLKGHQVNVTVRNYQKSFTELFTSLLDYDKRFGFNQLSAEQLKHNLIGFQADLTIEGSFDKAVEGCQIVFHPASPYIWTVEDPQRDLVDPAVNGTLTLLKSCFKERSKQSDNDPNRLRRIIMTSSIAALCDTPKKDKVYDERDWNDESALNKNPYYYSKLCAEREAWKFMNEIELKYGADFLEFLTILPSATIGRPIFPNQVNQSYDMITKLTNGDFPAIFMMTFVFVSVKDIALAHILAMEHSDCFSPSKGERFIVCGDCTSTMKDTCEILKEQFTDIGKYPWIKNIPSLSLEGSVGNTLARFAGLFQPKGVRQLLSSNIGRKTMLSNHKVKQRFSMKFIDRVEPIRESVEHLLSLNLIKQ</sequence>
<dbReference type="KEGG" id="ngr:NAEGRDRAFT_68642"/>
<dbReference type="PANTHER" id="PTHR10366:SF564">
    <property type="entry name" value="STEROL-4-ALPHA-CARBOXYLATE 3-DEHYDROGENASE, DECARBOXYLATING"/>
    <property type="match status" value="1"/>
</dbReference>
<gene>
    <name evidence="4" type="ORF">NAEGRDRAFT_68642</name>
</gene>
<evidence type="ECO:0000313" key="5">
    <source>
        <dbReference type="Proteomes" id="UP000006671"/>
    </source>
</evidence>
<name>D2VIC9_NAEGR</name>
<dbReference type="InterPro" id="IPR050425">
    <property type="entry name" value="NAD(P)_dehydrat-like"/>
</dbReference>
<comment type="similarity">
    <text evidence="2">Belongs to the NAD(P)-dependent epimerase/dehydratase family. Dihydroflavonol-4-reductase subfamily.</text>
</comment>
<dbReference type="InterPro" id="IPR001509">
    <property type="entry name" value="Epimerase_deHydtase"/>
</dbReference>
<dbReference type="AlphaFoldDB" id="D2VIC9"/>
<dbReference type="InterPro" id="IPR036291">
    <property type="entry name" value="NAD(P)-bd_dom_sf"/>
</dbReference>
<dbReference type="Proteomes" id="UP000006671">
    <property type="component" value="Unassembled WGS sequence"/>
</dbReference>
<dbReference type="InParanoid" id="D2VIC9"/>
<organism evidence="5">
    <name type="scientific">Naegleria gruberi</name>
    <name type="common">Amoeba</name>
    <dbReference type="NCBI Taxonomy" id="5762"/>
    <lineage>
        <taxon>Eukaryota</taxon>
        <taxon>Discoba</taxon>
        <taxon>Heterolobosea</taxon>
        <taxon>Tetramitia</taxon>
        <taxon>Eutetramitia</taxon>
        <taxon>Vahlkampfiidae</taxon>
        <taxon>Naegleria</taxon>
    </lineage>
</organism>
<dbReference type="EMBL" id="GG738873">
    <property type="protein sequence ID" value="EFC43489.1"/>
    <property type="molecule type" value="Genomic_DNA"/>
</dbReference>
<protein>
    <submittedName>
        <fullName evidence="4">3-beta hydroxysteroid dehydrogenase/isomerase family protein</fullName>
    </submittedName>
</protein>
<dbReference type="Pfam" id="PF01370">
    <property type="entry name" value="Epimerase"/>
    <property type="match status" value="1"/>
</dbReference>
<dbReference type="OrthoDB" id="2735536at2759"/>
<feature type="domain" description="NAD-dependent epimerase/dehydratase" evidence="3">
    <location>
        <begin position="3"/>
        <end position="265"/>
    </location>
</feature>
<dbReference type="SUPFAM" id="SSF51735">
    <property type="entry name" value="NAD(P)-binding Rossmann-fold domains"/>
    <property type="match status" value="1"/>
</dbReference>
<dbReference type="GeneID" id="8853369"/>
<evidence type="ECO:0000259" key="3">
    <source>
        <dbReference type="Pfam" id="PF01370"/>
    </source>
</evidence>
<dbReference type="Gene3D" id="3.40.50.720">
    <property type="entry name" value="NAD(P)-binding Rossmann-like Domain"/>
    <property type="match status" value="1"/>
</dbReference>
<dbReference type="eggNOG" id="KOG1502">
    <property type="taxonomic scope" value="Eukaryota"/>
</dbReference>
<evidence type="ECO:0000256" key="2">
    <source>
        <dbReference type="ARBA" id="ARBA00023445"/>
    </source>
</evidence>
<evidence type="ECO:0000313" key="4">
    <source>
        <dbReference type="EMBL" id="EFC43489.1"/>
    </source>
</evidence>
<dbReference type="GO" id="GO:0016616">
    <property type="term" value="F:oxidoreductase activity, acting on the CH-OH group of donors, NAD or NADP as acceptor"/>
    <property type="evidence" value="ECO:0007669"/>
    <property type="project" value="TreeGrafter"/>
</dbReference>
<dbReference type="VEuPathDB" id="AmoebaDB:NAEGRDRAFT_68642"/>
<evidence type="ECO:0000256" key="1">
    <source>
        <dbReference type="ARBA" id="ARBA00023002"/>
    </source>
</evidence>
<keyword evidence="5" id="KW-1185">Reference proteome</keyword>
<dbReference type="RefSeq" id="XP_002676233.1">
    <property type="nucleotide sequence ID" value="XM_002676187.1"/>
</dbReference>
<dbReference type="GO" id="GO:0016853">
    <property type="term" value="F:isomerase activity"/>
    <property type="evidence" value="ECO:0007669"/>
    <property type="project" value="UniProtKB-KW"/>
</dbReference>
<dbReference type="PANTHER" id="PTHR10366">
    <property type="entry name" value="NAD DEPENDENT EPIMERASE/DEHYDRATASE"/>
    <property type="match status" value="1"/>
</dbReference>